<dbReference type="KEGG" id="bacg:D2962_05385"/>
<keyword evidence="1" id="KW-1133">Transmembrane helix</keyword>
<gene>
    <name evidence="2" type="ORF">D2962_05385</name>
</gene>
<sequence>MFDRDIAAGFKRVKLIWPVVIFPFLWDLVKILAVYMSSFLGYNLYLDHDFGSVLINLKTTHNLRIFIPSPLPSIQQMGLLNVFRAGSGAFNDSWAGIMAYGAFLFLGGLVTAGYLGLLKDGIRNRRPHIKTFFQFAWYYGPRFFLVFLFEGLFLSLITLFGESRWLNAAIGFMGFIFVLLPYVIIMEDYGLIEAVMAAPMLLLRYFKDFAIFFSEVAAVSAVFYAFINSAGMWGWFTALVVWPYMGTSLVFDIMLFYHDLVMKQPLTESPREHLRGYGQSFLKTIIIILVMTLIAGLPTVISKNRYFTVLMPWHHPVIEREGCVYQTEGSLVLSPHNRFKKAKLIIDSLSPSKDDILYTKPGFIKGKGRIITAGFKPIYFSFELARTAADENAVYSLQNGGKVEATDGIWGNPVERGMVLAISSDLKCISGVIYDKRDYSEFNTLWSPEKDSVFLGPAARKKDLYGFYASDKIPQTPVEFQWVYNRALTIPAAGEKDPVFIMEKMNVAFESLDLDLLLKILYYVSDLKPENVLSLLQEKFSHYKWNMKAKGLENWNNNVKTDVSYYPISGEKIMLVGDYHYLEDKMGFRAELFKIGERWKITKMTIKGGM</sequence>
<keyword evidence="1" id="KW-0812">Transmembrane</keyword>
<keyword evidence="3" id="KW-1185">Reference proteome</keyword>
<feature type="transmembrane region" description="Helical" evidence="1">
    <location>
        <begin position="139"/>
        <end position="159"/>
    </location>
</feature>
<proteinExistence type="predicted"/>
<feature type="transmembrane region" description="Helical" evidence="1">
    <location>
        <begin position="205"/>
        <end position="227"/>
    </location>
</feature>
<accession>A0A3G2R3S8</accession>
<organism evidence="2 3">
    <name type="scientific">Biomaibacter acetigenes</name>
    <dbReference type="NCBI Taxonomy" id="2316383"/>
    <lineage>
        <taxon>Bacteria</taxon>
        <taxon>Bacillati</taxon>
        <taxon>Bacillota</taxon>
        <taxon>Clostridia</taxon>
        <taxon>Thermosediminibacterales</taxon>
        <taxon>Tepidanaerobacteraceae</taxon>
        <taxon>Biomaibacter</taxon>
    </lineage>
</organism>
<feature type="transmembrane region" description="Helical" evidence="1">
    <location>
        <begin position="165"/>
        <end position="185"/>
    </location>
</feature>
<name>A0A3G2R3S8_9FIRM</name>
<evidence type="ECO:0000256" key="1">
    <source>
        <dbReference type="SAM" id="Phobius"/>
    </source>
</evidence>
<reference evidence="2 3" key="1">
    <citation type="submission" date="2018-10" db="EMBL/GenBank/DDBJ databases">
        <authorList>
            <person name="Zhang X."/>
        </authorList>
    </citation>
    <scope>NUCLEOTIDE SEQUENCE [LARGE SCALE GENOMIC DNA]</scope>
    <source>
        <strain evidence="2 3">SK-G1</strain>
    </source>
</reference>
<dbReference type="RefSeq" id="WP_122014385.1">
    <property type="nucleotide sequence ID" value="NZ_CP033169.1"/>
</dbReference>
<evidence type="ECO:0000313" key="2">
    <source>
        <dbReference type="EMBL" id="AYO30123.1"/>
    </source>
</evidence>
<keyword evidence="1" id="KW-0472">Membrane</keyword>
<feature type="transmembrane region" description="Helical" evidence="1">
    <location>
        <begin position="281"/>
        <end position="301"/>
    </location>
</feature>
<dbReference type="AlphaFoldDB" id="A0A3G2R3S8"/>
<dbReference type="EMBL" id="CP033169">
    <property type="protein sequence ID" value="AYO30123.1"/>
    <property type="molecule type" value="Genomic_DNA"/>
</dbReference>
<dbReference type="Proteomes" id="UP000280960">
    <property type="component" value="Chromosome"/>
</dbReference>
<protein>
    <submittedName>
        <fullName evidence="2">Uncharacterized protein</fullName>
    </submittedName>
</protein>
<evidence type="ECO:0000313" key="3">
    <source>
        <dbReference type="Proteomes" id="UP000280960"/>
    </source>
</evidence>
<feature type="transmembrane region" description="Helical" evidence="1">
    <location>
        <begin position="15"/>
        <end position="36"/>
    </location>
</feature>
<feature type="transmembrane region" description="Helical" evidence="1">
    <location>
        <begin position="97"/>
        <end position="118"/>
    </location>
</feature>
<feature type="transmembrane region" description="Helical" evidence="1">
    <location>
        <begin position="233"/>
        <end position="260"/>
    </location>
</feature>